<dbReference type="PANTHER" id="PTHR13219:SF6">
    <property type="entry name" value="TRANSMEMBRANE PROTEIN 94"/>
    <property type="match status" value="1"/>
</dbReference>
<feature type="transmembrane region" description="Helical" evidence="1">
    <location>
        <begin position="112"/>
        <end position="131"/>
    </location>
</feature>
<sequence>MVCIMQEYGEVVCCLGSTQNISNNAIFLQSDIRIALDPLVSTCCWSTSDLSVGTGNESGSMSVFQLPSVICGLTCAAQLKQQDKHCTALHIIKGIIPACVCQLPPPLGTSDVLFLFLSCFYFPLLSVSLLGKPSDSSIMKVPTGENLRFLPKKRNSTVWSPDGYGRHSDGLFLALDYLGINFPSYHRPVRNVSFAMASHFLWHDPDVHHTFYISDVPMATWLLAILWLIPLVFINEGIELHEIRMRVKCQKRQKLQFDTKLGMNSPF</sequence>
<keyword evidence="3" id="KW-1185">Reference proteome</keyword>
<keyword evidence="1" id="KW-0812">Transmembrane</keyword>
<dbReference type="PANTHER" id="PTHR13219">
    <property type="entry name" value="TRANSMEMBRANE PROTEIN 94"/>
    <property type="match status" value="1"/>
</dbReference>
<organism evidence="2 3">
    <name type="scientific">Triplophysa rosa</name>
    <name type="common">Cave loach</name>
    <dbReference type="NCBI Taxonomy" id="992332"/>
    <lineage>
        <taxon>Eukaryota</taxon>
        <taxon>Metazoa</taxon>
        <taxon>Chordata</taxon>
        <taxon>Craniata</taxon>
        <taxon>Vertebrata</taxon>
        <taxon>Euteleostomi</taxon>
        <taxon>Actinopterygii</taxon>
        <taxon>Neopterygii</taxon>
        <taxon>Teleostei</taxon>
        <taxon>Ostariophysi</taxon>
        <taxon>Cypriniformes</taxon>
        <taxon>Nemacheilidae</taxon>
        <taxon>Triplophysa</taxon>
    </lineage>
</organism>
<name>A0A9W7WYY0_TRIRA</name>
<evidence type="ECO:0000256" key="1">
    <source>
        <dbReference type="SAM" id="Phobius"/>
    </source>
</evidence>
<keyword evidence="1" id="KW-1133">Transmembrane helix</keyword>
<dbReference type="Proteomes" id="UP001059041">
    <property type="component" value="Linkage Group LG4"/>
</dbReference>
<comment type="caution">
    <text evidence="2">The sequence shown here is derived from an EMBL/GenBank/DDBJ whole genome shotgun (WGS) entry which is preliminary data.</text>
</comment>
<dbReference type="InterPro" id="IPR039720">
    <property type="entry name" value="TMEM94"/>
</dbReference>
<evidence type="ECO:0000313" key="3">
    <source>
        <dbReference type="Proteomes" id="UP001059041"/>
    </source>
</evidence>
<evidence type="ECO:0000313" key="2">
    <source>
        <dbReference type="EMBL" id="KAI7810646.1"/>
    </source>
</evidence>
<protein>
    <submittedName>
        <fullName evidence="2">Uncharacterized protein</fullName>
    </submittedName>
</protein>
<keyword evidence="1" id="KW-0472">Membrane</keyword>
<proteinExistence type="predicted"/>
<feature type="transmembrane region" description="Helical" evidence="1">
    <location>
        <begin position="218"/>
        <end position="238"/>
    </location>
</feature>
<accession>A0A9W7WYY0</accession>
<gene>
    <name evidence="2" type="ORF">IRJ41_004689</name>
</gene>
<reference evidence="2" key="1">
    <citation type="submission" date="2021-02" db="EMBL/GenBank/DDBJ databases">
        <title>Comparative genomics reveals that relaxation of natural selection precedes convergent phenotypic evolution of cavefish.</title>
        <authorList>
            <person name="Peng Z."/>
        </authorList>
    </citation>
    <scope>NUCLEOTIDE SEQUENCE</scope>
    <source>
        <tissue evidence="2">Muscle</tissue>
    </source>
</reference>
<dbReference type="AlphaFoldDB" id="A0A9W7WYY0"/>
<dbReference type="EMBL" id="JAFHDT010000004">
    <property type="protein sequence ID" value="KAI7810646.1"/>
    <property type="molecule type" value="Genomic_DNA"/>
</dbReference>